<evidence type="ECO:0000313" key="1">
    <source>
        <dbReference type="EMBL" id="ANB75037.1"/>
    </source>
</evidence>
<protein>
    <submittedName>
        <fullName evidence="1">Uncharacterized protein</fullName>
    </submittedName>
</protein>
<evidence type="ECO:0000313" key="2">
    <source>
        <dbReference type="Proteomes" id="UP000076852"/>
    </source>
</evidence>
<sequence>MRTYLESKGCIADFEYSYLKPDDLTIERQFSYDIDASYIRGRNFVDLMVECKYRYPGTRWVFTPDHYGGPEEFGQNAFMHPFDHFVPHKFPFPGNFPRELAPACSKAVELLPDGPNEKTVVQALNQLAYAIAPKIVSAMDHQINRLLVQDHIFYHVPVIATTAELFRLNDGVRIQQIRDANDLEEVATRQSCLVMSYKPGVELGRYNAKVINSIAALVDQKALKKCLNSFTNDLGHLLSVISTTYCPRAVVFVTVDSRQSGFEQLFAYIDDLFEPPPCLLADLEKQQNELVELLDGLPDVRLRQPKPRSKKTAK</sequence>
<keyword evidence="2" id="KW-1185">Reference proteome</keyword>
<accession>A0A161HZ82</accession>
<reference evidence="1 2" key="1">
    <citation type="journal article" date="2016" name="Gene">
        <title>PacBio SMRT assembly of a complex multi-replicon genome reveals chlorocatechol degradative operon in a region of genome plasticity.</title>
        <authorList>
            <person name="Ricker N."/>
            <person name="Shen S.Y."/>
            <person name="Goordial J."/>
            <person name="Jin S."/>
            <person name="Fulthorpe R.R."/>
        </authorList>
    </citation>
    <scope>NUCLEOTIDE SEQUENCE [LARGE SCALE GENOMIC DNA]</scope>
    <source>
        <strain evidence="1 2">OLGA172</strain>
    </source>
</reference>
<dbReference type="EMBL" id="CP014579">
    <property type="protein sequence ID" value="ANB75037.1"/>
    <property type="molecule type" value="Genomic_DNA"/>
</dbReference>
<proteinExistence type="predicted"/>
<dbReference type="Proteomes" id="UP000076852">
    <property type="component" value="Chromosome 2"/>
</dbReference>
<dbReference type="KEGG" id="buz:AYM40_21665"/>
<name>A0A161HZ82_9BURK</name>
<dbReference type="AlphaFoldDB" id="A0A161HZ82"/>
<organism evidence="1 2">
    <name type="scientific">Paraburkholderia phytofirmans OLGA172</name>
    <dbReference type="NCBI Taxonomy" id="1417228"/>
    <lineage>
        <taxon>Bacteria</taxon>
        <taxon>Pseudomonadati</taxon>
        <taxon>Pseudomonadota</taxon>
        <taxon>Betaproteobacteria</taxon>
        <taxon>Burkholderiales</taxon>
        <taxon>Burkholderiaceae</taxon>
        <taxon>Paraburkholderia</taxon>
    </lineage>
</organism>
<gene>
    <name evidence="1" type="ORF">AYM40_21665</name>
</gene>